<dbReference type="InterPro" id="IPR038116">
    <property type="entry name" value="TrpR-like_sf"/>
</dbReference>
<evidence type="ECO:0000313" key="2">
    <source>
        <dbReference type="Proteomes" id="UP000177124"/>
    </source>
</evidence>
<dbReference type="Pfam" id="PF01371">
    <property type="entry name" value="Trp_repressor"/>
    <property type="match status" value="1"/>
</dbReference>
<reference evidence="1 2" key="1">
    <citation type="journal article" date="2016" name="Nat. Commun.">
        <title>Thousands of microbial genomes shed light on interconnected biogeochemical processes in an aquifer system.</title>
        <authorList>
            <person name="Anantharaman K."/>
            <person name="Brown C.T."/>
            <person name="Hug L.A."/>
            <person name="Sharon I."/>
            <person name="Castelle C.J."/>
            <person name="Probst A.J."/>
            <person name="Thomas B.C."/>
            <person name="Singh A."/>
            <person name="Wilkins M.J."/>
            <person name="Karaoz U."/>
            <person name="Brodie E.L."/>
            <person name="Williams K.H."/>
            <person name="Hubbard S.S."/>
            <person name="Banfield J.F."/>
        </authorList>
    </citation>
    <scope>NUCLEOTIDE SEQUENCE [LARGE SCALE GENOMIC DNA]</scope>
</reference>
<protein>
    <submittedName>
        <fullName evidence="1">Uncharacterized protein</fullName>
    </submittedName>
</protein>
<dbReference type="Gene3D" id="1.10.1270.10">
    <property type="entry name" value="TrpR-like"/>
    <property type="match status" value="1"/>
</dbReference>
<evidence type="ECO:0000313" key="1">
    <source>
        <dbReference type="EMBL" id="OGD91998.1"/>
    </source>
</evidence>
<comment type="caution">
    <text evidence="1">The sequence shown here is derived from an EMBL/GenBank/DDBJ whole genome shotgun (WGS) entry which is preliminary data.</text>
</comment>
<accession>A0A1F5GJF0</accession>
<dbReference type="GO" id="GO:0043565">
    <property type="term" value="F:sequence-specific DNA binding"/>
    <property type="evidence" value="ECO:0007669"/>
    <property type="project" value="InterPro"/>
</dbReference>
<dbReference type="EMBL" id="MFBF01000007">
    <property type="protein sequence ID" value="OGD91998.1"/>
    <property type="molecule type" value="Genomic_DNA"/>
</dbReference>
<dbReference type="SUPFAM" id="SSF48295">
    <property type="entry name" value="TrpR-like"/>
    <property type="match status" value="1"/>
</dbReference>
<proteinExistence type="predicted"/>
<sequence length="146" mass="17314">MTQISKRLLRKEIERSVYDIFWETVVRIAKKEEAESFCSEFLTRTEKVNFTKRLAVAILLYKNYDWRTIGDVLKVSMGTISKIDSKINSLGFKTIFAKLEKEEKWRKFWENLTKAYLVLTRGHKVAALGKEGVERLYLGKRKRRLF</sequence>
<gene>
    <name evidence="1" type="ORF">A3D07_03765</name>
</gene>
<dbReference type="GO" id="GO:0003700">
    <property type="term" value="F:DNA-binding transcription factor activity"/>
    <property type="evidence" value="ECO:0007669"/>
    <property type="project" value="InterPro"/>
</dbReference>
<organism evidence="1 2">
    <name type="scientific">Candidatus Curtissbacteria bacterium RIFCSPHIGHO2_02_FULL_42_15</name>
    <dbReference type="NCBI Taxonomy" id="1797716"/>
    <lineage>
        <taxon>Bacteria</taxon>
        <taxon>Candidatus Curtissiibacteriota</taxon>
    </lineage>
</organism>
<dbReference type="Proteomes" id="UP000177124">
    <property type="component" value="Unassembled WGS sequence"/>
</dbReference>
<name>A0A1F5GJF0_9BACT</name>
<dbReference type="InterPro" id="IPR010921">
    <property type="entry name" value="Trp_repressor/repl_initiator"/>
</dbReference>
<dbReference type="InterPro" id="IPR000831">
    <property type="entry name" value="Trp_repress"/>
</dbReference>
<dbReference type="AlphaFoldDB" id="A0A1F5GJF0"/>